<proteinExistence type="predicted"/>
<dbReference type="STRING" id="74649.A0A2P6RKK2"/>
<name>A0A2P6RKK2_ROSCH</name>
<dbReference type="EC" id="1.3.1.42" evidence="1"/>
<gene>
    <name evidence="1" type="ORF">RchiOBHm_Chr2g0094601</name>
</gene>
<keyword evidence="2" id="KW-1185">Reference proteome</keyword>
<dbReference type="Gene3D" id="3.20.20.70">
    <property type="entry name" value="Aldolase class I"/>
    <property type="match status" value="1"/>
</dbReference>
<dbReference type="Gramene" id="PRQ46960">
    <property type="protein sequence ID" value="PRQ46960"/>
    <property type="gene ID" value="RchiOBHm_Chr2g0094601"/>
</dbReference>
<dbReference type="EMBL" id="PDCK01000040">
    <property type="protein sequence ID" value="PRQ46960.1"/>
    <property type="molecule type" value="Genomic_DNA"/>
</dbReference>
<sequence>MSRSKSQGVDQSRNCSLPLDIGILSQASPDLVLRFKLNAPLNKYIKETFYTNDPVVGCTDYPFLNRESVKEDERSSFDFDAVEIVLVRLDEQNLHI</sequence>
<dbReference type="SUPFAM" id="SSF51395">
    <property type="entry name" value="FMN-linked oxidoreductases"/>
    <property type="match status" value="1"/>
</dbReference>
<accession>A0A2P6RKK2</accession>
<dbReference type="Proteomes" id="UP000238479">
    <property type="component" value="Chromosome 2"/>
</dbReference>
<dbReference type="InterPro" id="IPR013785">
    <property type="entry name" value="Aldolase_TIM"/>
</dbReference>
<dbReference type="GO" id="GO:0016629">
    <property type="term" value="F:12-oxophytodienoate reductase activity"/>
    <property type="evidence" value="ECO:0007669"/>
    <property type="project" value="UniProtKB-EC"/>
</dbReference>
<keyword evidence="1" id="KW-0560">Oxidoreductase</keyword>
<comment type="caution">
    <text evidence="1">The sequence shown here is derived from an EMBL/GenBank/DDBJ whole genome shotgun (WGS) entry which is preliminary data.</text>
</comment>
<evidence type="ECO:0000313" key="2">
    <source>
        <dbReference type="Proteomes" id="UP000238479"/>
    </source>
</evidence>
<evidence type="ECO:0000313" key="1">
    <source>
        <dbReference type="EMBL" id="PRQ46960.1"/>
    </source>
</evidence>
<protein>
    <submittedName>
        <fullName evidence="1">Putative 12-oxophytodienoate reductase</fullName>
        <ecNumber evidence="1">1.3.1.42</ecNumber>
    </submittedName>
</protein>
<reference evidence="1 2" key="1">
    <citation type="journal article" date="2018" name="Nat. Genet.">
        <title>The Rosa genome provides new insights in the design of modern roses.</title>
        <authorList>
            <person name="Bendahmane M."/>
        </authorList>
    </citation>
    <scope>NUCLEOTIDE SEQUENCE [LARGE SCALE GENOMIC DNA]</scope>
    <source>
        <strain evidence="2">cv. Old Blush</strain>
    </source>
</reference>
<dbReference type="AlphaFoldDB" id="A0A2P6RKK2"/>
<organism evidence="1 2">
    <name type="scientific">Rosa chinensis</name>
    <name type="common">China rose</name>
    <dbReference type="NCBI Taxonomy" id="74649"/>
    <lineage>
        <taxon>Eukaryota</taxon>
        <taxon>Viridiplantae</taxon>
        <taxon>Streptophyta</taxon>
        <taxon>Embryophyta</taxon>
        <taxon>Tracheophyta</taxon>
        <taxon>Spermatophyta</taxon>
        <taxon>Magnoliopsida</taxon>
        <taxon>eudicotyledons</taxon>
        <taxon>Gunneridae</taxon>
        <taxon>Pentapetalae</taxon>
        <taxon>rosids</taxon>
        <taxon>fabids</taxon>
        <taxon>Rosales</taxon>
        <taxon>Rosaceae</taxon>
        <taxon>Rosoideae</taxon>
        <taxon>Rosoideae incertae sedis</taxon>
        <taxon>Rosa</taxon>
    </lineage>
</organism>